<sequence length="495" mass="56325">MLVSTMKLCFLLLLLCALTNGSIPETVYKSYDRSREGSFECGYAHSSIMIEPSFKLATRLEVTMRENNAKIWVTSSSMIVDQLLLKEWVWPHSTRTFVVGPHEGFYIDLKESACTNETQAFYRFDRVSPANMICDPMLNMVGPRIKIVQYRKPINNDLNCPYMIRPRYENNTIYLSSSQEIQLITNGHIWHTPDTFHIMKNVTSAHFFMNYSFQFGLKKEKWMNEVIAVATDKSCSCGNENFIINATQAIRLKSPGYPDFLCPNSKCSTLISIGEQEELTESGNYTNRLMVSIVSHVHHGVTLSLKQDNFQKLRLDSTTYLNVSTSLLLPESDLTVSYETTAHLSTGLRGHYRMIVRRVLIDKNCDCATLTDNSFKTNFSMKVDIPSDCLMMSCFWRIGSELGSSGELTFGMENGDSHDTIHLWNKNSKQIYNANELKVAKKMVLEDEPSTTQLVFWRTKRGSNATISLSWKSKIVEKNLGGETSENTEQAKNSD</sequence>
<dbReference type="STRING" id="1561998.A0A1I7T0S9"/>
<feature type="chain" id="PRO_5009306898" evidence="1">
    <location>
        <begin position="22"/>
        <end position="495"/>
    </location>
</feature>
<protein>
    <submittedName>
        <fullName evidence="3">CUB_2 domain-containing protein</fullName>
    </submittedName>
</protein>
<evidence type="ECO:0000256" key="1">
    <source>
        <dbReference type="SAM" id="SignalP"/>
    </source>
</evidence>
<keyword evidence="1" id="KW-0732">Signal</keyword>
<evidence type="ECO:0000313" key="2">
    <source>
        <dbReference type="Proteomes" id="UP000095282"/>
    </source>
</evidence>
<proteinExistence type="predicted"/>
<name>A0A1I7T0S9_9PELO</name>
<feature type="signal peptide" evidence="1">
    <location>
        <begin position="1"/>
        <end position="21"/>
    </location>
</feature>
<evidence type="ECO:0000313" key="3">
    <source>
        <dbReference type="WBParaSite" id="Csp11.Scaffold450.g1304.t1"/>
    </source>
</evidence>
<reference evidence="3" key="1">
    <citation type="submission" date="2016-11" db="UniProtKB">
        <authorList>
            <consortium name="WormBaseParasite"/>
        </authorList>
    </citation>
    <scope>IDENTIFICATION</scope>
</reference>
<dbReference type="PANTHER" id="PTHR39385:SF2">
    <property type="entry name" value="SLIT-LIKE 3 PROTEIN"/>
    <property type="match status" value="1"/>
</dbReference>
<dbReference type="WBParaSite" id="Csp11.Scaffold450.g1304.t1">
    <property type="protein sequence ID" value="Csp11.Scaffold450.g1304.t1"/>
    <property type="gene ID" value="Csp11.Scaffold450.g1304"/>
</dbReference>
<dbReference type="eggNOG" id="ENOG502TC9D">
    <property type="taxonomic scope" value="Eukaryota"/>
</dbReference>
<accession>A0A1I7T0S9</accession>
<dbReference type="Proteomes" id="UP000095282">
    <property type="component" value="Unplaced"/>
</dbReference>
<organism evidence="2 3">
    <name type="scientific">Caenorhabditis tropicalis</name>
    <dbReference type="NCBI Taxonomy" id="1561998"/>
    <lineage>
        <taxon>Eukaryota</taxon>
        <taxon>Metazoa</taxon>
        <taxon>Ecdysozoa</taxon>
        <taxon>Nematoda</taxon>
        <taxon>Chromadorea</taxon>
        <taxon>Rhabditida</taxon>
        <taxon>Rhabditina</taxon>
        <taxon>Rhabditomorpha</taxon>
        <taxon>Rhabditoidea</taxon>
        <taxon>Rhabditidae</taxon>
        <taxon>Peloderinae</taxon>
        <taxon>Caenorhabditis</taxon>
    </lineage>
</organism>
<dbReference type="AlphaFoldDB" id="A0A1I7T0S9"/>
<dbReference type="PANTHER" id="PTHR39385">
    <property type="entry name" value="PROTEIN CBG20422"/>
    <property type="match status" value="1"/>
</dbReference>
<keyword evidence="2" id="KW-1185">Reference proteome</keyword>